<feature type="transmembrane region" description="Helical" evidence="1">
    <location>
        <begin position="356"/>
        <end position="373"/>
    </location>
</feature>
<feature type="transmembrane region" description="Helical" evidence="1">
    <location>
        <begin position="12"/>
        <end position="34"/>
    </location>
</feature>
<evidence type="ECO:0008006" key="4">
    <source>
        <dbReference type="Google" id="ProtNLM"/>
    </source>
</evidence>
<gene>
    <name evidence="2" type="ORF">DQ356_05740</name>
</gene>
<evidence type="ECO:0000256" key="1">
    <source>
        <dbReference type="SAM" id="Phobius"/>
    </source>
</evidence>
<feature type="transmembrane region" description="Helical" evidence="1">
    <location>
        <begin position="172"/>
        <end position="201"/>
    </location>
</feature>
<dbReference type="OrthoDB" id="1238974at2"/>
<dbReference type="Proteomes" id="UP000252172">
    <property type="component" value="Unassembled WGS sequence"/>
</dbReference>
<evidence type="ECO:0000313" key="3">
    <source>
        <dbReference type="Proteomes" id="UP000252172"/>
    </source>
</evidence>
<organism evidence="2 3">
    <name type="scientific">Chryseobacterium lacus</name>
    <dbReference type="NCBI Taxonomy" id="2058346"/>
    <lineage>
        <taxon>Bacteria</taxon>
        <taxon>Pseudomonadati</taxon>
        <taxon>Bacteroidota</taxon>
        <taxon>Flavobacteriia</taxon>
        <taxon>Flavobacteriales</taxon>
        <taxon>Weeksellaceae</taxon>
        <taxon>Chryseobacterium group</taxon>
        <taxon>Chryseobacterium</taxon>
    </lineage>
</organism>
<name>A0A368MXL9_9FLAO</name>
<dbReference type="AlphaFoldDB" id="A0A368MXL9"/>
<keyword evidence="1" id="KW-0472">Membrane</keyword>
<evidence type="ECO:0000313" key="2">
    <source>
        <dbReference type="EMBL" id="RCU42938.1"/>
    </source>
</evidence>
<keyword evidence="3" id="KW-1185">Reference proteome</keyword>
<dbReference type="RefSeq" id="WP_114303524.1">
    <property type="nucleotide sequence ID" value="NZ_QPIE01000004.1"/>
</dbReference>
<sequence length="423" mass="50481">MKLPELSPDKLLNLRTFMMFNLVVFLAKVAYSFALDFPGGYFEDWHIAKNLVEHGIYSEFINVGPTAYKLPVYPLFISLFMLAFPAFPFEALVTVQHIIYFFIPFLLIRISGIFRKEKAGVLTAYFFIFSPVYFYYSNVAEVTNIFVPIFLIWLYQYFKIYIGHKFYRPDFILLGFISAALFLTQVVAVPMVIFLLLYLYLRNKIRFSALAFILFTISVFYSPWIIRNHIVFDKIILTKTPFWHNVYFGFVPQVNIIKEVQLISEEHERYTSGLRKSVDEFEMEKIFKKETLRVLNGKETVFFKKAIQNAFLLWYVPARYYDEGFTALFGRKFMVLGMNIVTVFALFYFFRFHRRFFYFSILVFFNFTVPYMIGHAANTRFKLDFEWFQYAVISLFIYEKWFRINEEKAIKKVAVQLPENRES</sequence>
<reference evidence="2 3" key="1">
    <citation type="submission" date="2018-07" db="EMBL/GenBank/DDBJ databases">
        <title>Chryseobacterium lacus sp. nov., isolated from lake water.</title>
        <authorList>
            <person name="Li C.-M."/>
        </authorList>
    </citation>
    <scope>NUCLEOTIDE SEQUENCE [LARGE SCALE GENOMIC DNA]</scope>
    <source>
        <strain evidence="2 3">YLOS41</strain>
    </source>
</reference>
<feature type="transmembrane region" description="Helical" evidence="1">
    <location>
        <begin position="75"/>
        <end position="107"/>
    </location>
</feature>
<accession>A0A368MXL9</accession>
<keyword evidence="1" id="KW-0812">Transmembrane</keyword>
<protein>
    <recommendedName>
        <fullName evidence="4">Glycosyltransferase RgtA/B/C/D-like domain-containing protein</fullName>
    </recommendedName>
</protein>
<dbReference type="EMBL" id="QPIE01000004">
    <property type="protein sequence ID" value="RCU42938.1"/>
    <property type="molecule type" value="Genomic_DNA"/>
</dbReference>
<feature type="transmembrane region" description="Helical" evidence="1">
    <location>
        <begin position="333"/>
        <end position="350"/>
    </location>
</feature>
<comment type="caution">
    <text evidence="2">The sequence shown here is derived from an EMBL/GenBank/DDBJ whole genome shotgun (WGS) entry which is preliminary data.</text>
</comment>
<feature type="transmembrane region" description="Helical" evidence="1">
    <location>
        <begin position="207"/>
        <end position="226"/>
    </location>
</feature>
<keyword evidence="1" id="KW-1133">Transmembrane helix</keyword>
<proteinExistence type="predicted"/>
<feature type="transmembrane region" description="Helical" evidence="1">
    <location>
        <begin position="142"/>
        <end position="160"/>
    </location>
</feature>